<accession>A0A8H9CGU6</accession>
<name>A0A8H9CGU6_9GAMM</name>
<comment type="caution">
    <text evidence="1">The sequence shown here is derived from an EMBL/GenBank/DDBJ whole genome shotgun (WGS) entry which is preliminary data.</text>
</comment>
<sequence length="56" mass="6341">MQYLEKHNRITIAEASNIITTISKPSVKNRLSELVKLGLVARNGKARGTWYSKKLN</sequence>
<dbReference type="AlphaFoldDB" id="A0A8H9CGU6"/>
<dbReference type="Proteomes" id="UP000643672">
    <property type="component" value="Unassembled WGS sequence"/>
</dbReference>
<dbReference type="SUPFAM" id="SSF46785">
    <property type="entry name" value="Winged helix' DNA-binding domain"/>
    <property type="match status" value="1"/>
</dbReference>
<proteinExistence type="predicted"/>
<dbReference type="Gene3D" id="1.10.10.10">
    <property type="entry name" value="Winged helix-like DNA-binding domain superfamily/Winged helix DNA-binding domain"/>
    <property type="match status" value="1"/>
</dbReference>
<keyword evidence="2" id="KW-1185">Reference proteome</keyword>
<gene>
    <name evidence="1" type="ORF">THERMOS_1240</name>
</gene>
<dbReference type="EMBL" id="CAESAQ020000062">
    <property type="protein sequence ID" value="CAB5500650.1"/>
    <property type="molecule type" value="Genomic_DNA"/>
</dbReference>
<evidence type="ECO:0000313" key="2">
    <source>
        <dbReference type="Proteomes" id="UP000643672"/>
    </source>
</evidence>
<protein>
    <submittedName>
        <fullName evidence="1">Uncharacterized protein</fullName>
    </submittedName>
</protein>
<evidence type="ECO:0000313" key="1">
    <source>
        <dbReference type="EMBL" id="CAB5500650.1"/>
    </source>
</evidence>
<reference evidence="1 2" key="1">
    <citation type="submission" date="2020-05" db="EMBL/GenBank/DDBJ databases">
        <authorList>
            <person name="Petersen J."/>
            <person name="Sayavedra L."/>
        </authorList>
    </citation>
    <scope>NUCLEOTIDE SEQUENCE [LARGE SCALE GENOMIC DNA]</scope>
    <source>
        <strain evidence="1">B thermophilus SOXS</strain>
    </source>
</reference>
<dbReference type="InterPro" id="IPR036390">
    <property type="entry name" value="WH_DNA-bd_sf"/>
</dbReference>
<dbReference type="InterPro" id="IPR036388">
    <property type="entry name" value="WH-like_DNA-bd_sf"/>
</dbReference>
<dbReference type="RefSeq" id="WP_337926262.1">
    <property type="nucleotide sequence ID" value="NZ_CAESAQ020000062.1"/>
</dbReference>
<organism evidence="1 2">
    <name type="scientific">Bathymodiolus thermophilus thioautotrophic gill symbiont</name>
    <dbReference type="NCBI Taxonomy" id="2360"/>
    <lineage>
        <taxon>Bacteria</taxon>
        <taxon>Pseudomonadati</taxon>
        <taxon>Pseudomonadota</taxon>
        <taxon>Gammaproteobacteria</taxon>
        <taxon>sulfur-oxidizing symbionts</taxon>
    </lineage>
</organism>